<dbReference type="InterPro" id="IPR047647">
    <property type="entry name" value="ISAs1_transpos"/>
</dbReference>
<protein>
    <recommendedName>
        <fullName evidence="1">H repeat-associated protein N-terminal domain-containing protein</fullName>
    </recommendedName>
</protein>
<evidence type="ECO:0000259" key="1">
    <source>
        <dbReference type="Pfam" id="PF13808"/>
    </source>
</evidence>
<evidence type="ECO:0000313" key="3">
    <source>
        <dbReference type="Proteomes" id="UP000248857"/>
    </source>
</evidence>
<comment type="caution">
    <text evidence="2">The sequence shown here is derived from an EMBL/GenBank/DDBJ whole genome shotgun (WGS) entry which is preliminary data.</text>
</comment>
<dbReference type="PANTHER" id="PTHR30298:SF0">
    <property type="entry name" value="PROTEIN YBFL-RELATED"/>
    <property type="match status" value="1"/>
</dbReference>
<dbReference type="Pfam" id="PF13808">
    <property type="entry name" value="DDE_Tnp_1_assoc"/>
    <property type="match status" value="1"/>
</dbReference>
<accession>A0A2W1K763</accession>
<gene>
    <name evidence="2" type="ORF">C1752_00185</name>
</gene>
<dbReference type="NCBIfam" id="NF033564">
    <property type="entry name" value="transpos_ISAs1"/>
    <property type="match status" value="1"/>
</dbReference>
<sequence length="166" mass="18706">MLVLLGTLCGYRGYRPLADFAKEQWPILRELLALPPSTRIPSYSTFRRVLLRVDFDSLVGLFNQWSRAFITLTEPTWVAADGKSIRSTLTDYSSSYQNFVSTVSVFTHQTGVVLQLQVMENKKSSAIEVVRQLITALSGQPVVFTLDALHCQKKQRHTLANKANTI</sequence>
<dbReference type="Proteomes" id="UP000248857">
    <property type="component" value="Unassembled WGS sequence"/>
</dbReference>
<feature type="domain" description="H repeat-associated protein N-terminal" evidence="1">
    <location>
        <begin position="2"/>
        <end position="65"/>
    </location>
</feature>
<dbReference type="EMBL" id="PQWO01000001">
    <property type="protein sequence ID" value="PZD75367.1"/>
    <property type="molecule type" value="Genomic_DNA"/>
</dbReference>
<name>A0A2W1K763_9CYAN</name>
<proteinExistence type="predicted"/>
<keyword evidence="3" id="KW-1185">Reference proteome</keyword>
<dbReference type="InterPro" id="IPR051698">
    <property type="entry name" value="Transposase_11-like"/>
</dbReference>
<organism evidence="2 3">
    <name type="scientific">Acaryochloris thomasi RCC1774</name>
    <dbReference type="NCBI Taxonomy" id="1764569"/>
    <lineage>
        <taxon>Bacteria</taxon>
        <taxon>Bacillati</taxon>
        <taxon>Cyanobacteriota</taxon>
        <taxon>Cyanophyceae</taxon>
        <taxon>Acaryochloridales</taxon>
        <taxon>Acaryochloridaceae</taxon>
        <taxon>Acaryochloris</taxon>
        <taxon>Acaryochloris thomasi</taxon>
    </lineage>
</organism>
<dbReference type="InterPro" id="IPR032806">
    <property type="entry name" value="YbfD_N"/>
</dbReference>
<evidence type="ECO:0000313" key="2">
    <source>
        <dbReference type="EMBL" id="PZD75367.1"/>
    </source>
</evidence>
<reference evidence="2 3" key="1">
    <citation type="journal article" date="2018" name="Sci. Rep.">
        <title>A novel species of the marine cyanobacterium Acaryochloris with a unique pigment content and lifestyle.</title>
        <authorList>
            <person name="Partensky F."/>
            <person name="Six C."/>
            <person name="Ratin M."/>
            <person name="Garczarek L."/>
            <person name="Vaulot D."/>
            <person name="Probert I."/>
            <person name="Calteau A."/>
            <person name="Gourvil P."/>
            <person name="Marie D."/>
            <person name="Grebert T."/>
            <person name="Bouchier C."/>
            <person name="Le Panse S."/>
            <person name="Gachenot M."/>
            <person name="Rodriguez F."/>
            <person name="Garrido J.L."/>
        </authorList>
    </citation>
    <scope>NUCLEOTIDE SEQUENCE [LARGE SCALE GENOMIC DNA]</scope>
    <source>
        <strain evidence="2 3">RCC1774</strain>
    </source>
</reference>
<dbReference type="PANTHER" id="PTHR30298">
    <property type="entry name" value="H REPEAT-ASSOCIATED PREDICTED TRANSPOSASE"/>
    <property type="match status" value="1"/>
</dbReference>
<dbReference type="AlphaFoldDB" id="A0A2W1K763"/>